<dbReference type="Pfam" id="PF00501">
    <property type="entry name" value="AMP-binding"/>
    <property type="match status" value="1"/>
</dbReference>
<dbReference type="CDD" id="cd06558">
    <property type="entry name" value="crotonase-like"/>
    <property type="match status" value="1"/>
</dbReference>
<dbReference type="InterPro" id="IPR045851">
    <property type="entry name" value="AMP-bd_C_sf"/>
</dbReference>
<dbReference type="Proteomes" id="UP000551501">
    <property type="component" value="Unassembled WGS sequence"/>
</dbReference>
<accession>A0A840F6L9</accession>
<dbReference type="GO" id="GO:0031956">
    <property type="term" value="F:medium-chain fatty acid-CoA ligase activity"/>
    <property type="evidence" value="ECO:0007669"/>
    <property type="project" value="TreeGrafter"/>
</dbReference>
<feature type="domain" description="AMP-dependent synthetase/ligase" evidence="4">
    <location>
        <begin position="17"/>
        <end position="372"/>
    </location>
</feature>
<name>A0A840F6L9_9ACTN</name>
<dbReference type="Gene3D" id="3.30.300.30">
    <property type="match status" value="1"/>
</dbReference>
<feature type="domain" description="AMP-binding enzyme C-terminal" evidence="5">
    <location>
        <begin position="423"/>
        <end position="500"/>
    </location>
</feature>
<dbReference type="InterPro" id="IPR042099">
    <property type="entry name" value="ANL_N_sf"/>
</dbReference>
<evidence type="ECO:0000313" key="7">
    <source>
        <dbReference type="Proteomes" id="UP000551501"/>
    </source>
</evidence>
<feature type="region of interest" description="Disordered" evidence="3">
    <location>
        <begin position="755"/>
        <end position="780"/>
    </location>
</feature>
<reference evidence="6 7" key="1">
    <citation type="submission" date="2020-08" db="EMBL/GenBank/DDBJ databases">
        <title>Sequencing the genomes of 1000 actinobacteria strains.</title>
        <authorList>
            <person name="Klenk H.-P."/>
        </authorList>
    </citation>
    <scope>NUCLEOTIDE SEQUENCE [LARGE SCALE GENOMIC DNA]</scope>
    <source>
        <strain evidence="6 7">DSM 45298</strain>
    </source>
</reference>
<evidence type="ECO:0000259" key="5">
    <source>
        <dbReference type="Pfam" id="PF13193"/>
    </source>
</evidence>
<sequence length="780" mass="83278">MTAAESADSIWALLVDRVEASPAAEFVVDEHGRRFTFAEFHDLASRTADWLSDRGVGVGDVVSWQLPTSVEAMAVALGLARVGAVQNPIVPMLRESEVAFITGQVESSLLIVPDQYRGFDHAAMARSIAADRSGMAVEVIGTGWAPPAADAPPAQASAAGDLVRWIFYTSGTTSDPKGVKHTDAGLIRSAQTFTSNVAVTADDRCAYYLPITHIGGIDHILSSLIVGHTLIASAMFAPEQNADQLISENATLIGSGLPFTTAYLRIAQDRGVAPLFPCARAVLGGGSGRPAELSEQVAAQLGGVGIISGYGMTEFPYATWGSPDDTAEEHAVFEGRPGAGVEIRIVDAEGADVEAGGIGEIRLRGPQLFRGYVDPAAAPDALDDQGYFKTGDLGRLNAAGRLSVTGRIKDVIVRKMENISAVEVERTLVDHPAIADVTVVGMPDENSGERVCAVVVPVDPAAPLDVESVAAYLRTTPLNIRKYPEQVENVETIPRNSLGKIAKSKLREYLIAAGESSADGAGDRAYETIRFEVVDHVATITLSRPDRLNAFNEKMAAEIADVWGRVRDDDDVRVAVLQADGERAFCTGVDVGEGAWWTHISRFNQEDPGVALGPKQHRVWKPVVCALHGMVAGGAMYFVNESDIVICSDDATFFDPHANSGMVSALEPMGMLARGVPLGEVLRWALIGSEERMNAQTALRTGIVTEVTTPADLRARAQQLAAEIADRRPEAIQGTVRAIWESLDMTPTTALRNGLSYTQIGNPGAGRSDSRTNKRRPRVR</sequence>
<dbReference type="PANTHER" id="PTHR43201:SF5">
    <property type="entry name" value="MEDIUM-CHAIN ACYL-COA LIGASE ACSF2, MITOCHONDRIAL"/>
    <property type="match status" value="1"/>
</dbReference>
<dbReference type="SUPFAM" id="SSF56801">
    <property type="entry name" value="Acetyl-CoA synthetase-like"/>
    <property type="match status" value="1"/>
</dbReference>
<dbReference type="SUPFAM" id="SSF52096">
    <property type="entry name" value="ClpP/crotonase"/>
    <property type="match status" value="1"/>
</dbReference>
<protein>
    <submittedName>
        <fullName evidence="6">Acyl-CoA synthetase (AMP-forming)/AMP-acid ligase II/enoyl-CoA hydratase/carnithine racemase</fullName>
    </submittedName>
</protein>
<dbReference type="GO" id="GO:0006631">
    <property type="term" value="P:fatty acid metabolic process"/>
    <property type="evidence" value="ECO:0007669"/>
    <property type="project" value="TreeGrafter"/>
</dbReference>
<evidence type="ECO:0000313" key="6">
    <source>
        <dbReference type="EMBL" id="MBB4135187.1"/>
    </source>
</evidence>
<proteinExistence type="inferred from homology"/>
<dbReference type="PANTHER" id="PTHR43201">
    <property type="entry name" value="ACYL-COA SYNTHETASE"/>
    <property type="match status" value="1"/>
</dbReference>
<dbReference type="Pfam" id="PF00378">
    <property type="entry name" value="ECH_1"/>
    <property type="match status" value="1"/>
</dbReference>
<dbReference type="EMBL" id="JACIFP010000001">
    <property type="protein sequence ID" value="MBB4135187.1"/>
    <property type="molecule type" value="Genomic_DNA"/>
</dbReference>
<dbReference type="Gene3D" id="3.90.226.10">
    <property type="entry name" value="2-enoyl-CoA Hydratase, Chain A, domain 1"/>
    <property type="match status" value="1"/>
</dbReference>
<organism evidence="6 7">
    <name type="scientific">Gordonia humi</name>
    <dbReference type="NCBI Taxonomy" id="686429"/>
    <lineage>
        <taxon>Bacteria</taxon>
        <taxon>Bacillati</taxon>
        <taxon>Actinomycetota</taxon>
        <taxon>Actinomycetes</taxon>
        <taxon>Mycobacteriales</taxon>
        <taxon>Gordoniaceae</taxon>
        <taxon>Gordonia</taxon>
    </lineage>
</organism>
<dbReference type="InterPro" id="IPR025110">
    <property type="entry name" value="AMP-bd_C"/>
</dbReference>
<evidence type="ECO:0000256" key="3">
    <source>
        <dbReference type="SAM" id="MobiDB-lite"/>
    </source>
</evidence>
<dbReference type="InterPro" id="IPR001753">
    <property type="entry name" value="Enoyl-CoA_hydra/iso"/>
</dbReference>
<dbReference type="AlphaFoldDB" id="A0A840F6L9"/>
<evidence type="ECO:0000256" key="1">
    <source>
        <dbReference type="ARBA" id="ARBA00006432"/>
    </source>
</evidence>
<keyword evidence="7" id="KW-1185">Reference proteome</keyword>
<evidence type="ECO:0000256" key="2">
    <source>
        <dbReference type="ARBA" id="ARBA00022598"/>
    </source>
</evidence>
<dbReference type="InterPro" id="IPR029045">
    <property type="entry name" value="ClpP/crotonase-like_dom_sf"/>
</dbReference>
<evidence type="ECO:0000259" key="4">
    <source>
        <dbReference type="Pfam" id="PF00501"/>
    </source>
</evidence>
<comment type="caution">
    <text evidence="6">The sequence shown here is derived from an EMBL/GenBank/DDBJ whole genome shotgun (WGS) entry which is preliminary data.</text>
</comment>
<dbReference type="Pfam" id="PF13193">
    <property type="entry name" value="AMP-binding_C"/>
    <property type="match status" value="1"/>
</dbReference>
<dbReference type="PROSITE" id="PS00455">
    <property type="entry name" value="AMP_BINDING"/>
    <property type="match status" value="1"/>
</dbReference>
<gene>
    <name evidence="6" type="ORF">BKA16_001739</name>
</gene>
<dbReference type="InterPro" id="IPR000873">
    <property type="entry name" value="AMP-dep_synth/lig_dom"/>
</dbReference>
<keyword evidence="2 6" id="KW-0436">Ligase</keyword>
<dbReference type="Gene3D" id="3.40.50.12780">
    <property type="entry name" value="N-terminal domain of ligase-like"/>
    <property type="match status" value="1"/>
</dbReference>
<comment type="similarity">
    <text evidence="1">Belongs to the ATP-dependent AMP-binding enzyme family.</text>
</comment>
<dbReference type="InterPro" id="IPR020845">
    <property type="entry name" value="AMP-binding_CS"/>
</dbReference>